<evidence type="ECO:0000313" key="3">
    <source>
        <dbReference type="Proteomes" id="UP001328733"/>
    </source>
</evidence>
<dbReference type="Proteomes" id="UP001328733">
    <property type="component" value="Unassembled WGS sequence"/>
</dbReference>
<feature type="compositionally biased region" description="Basic and acidic residues" evidence="1">
    <location>
        <begin position="15"/>
        <end position="32"/>
    </location>
</feature>
<comment type="caution">
    <text evidence="2">The sequence shown here is derived from an EMBL/GenBank/DDBJ whole genome shotgun (WGS) entry which is preliminary data.</text>
</comment>
<evidence type="ECO:0000313" key="2">
    <source>
        <dbReference type="EMBL" id="MEG3439872.1"/>
    </source>
</evidence>
<accession>A0AAW9QYU3</accession>
<name>A0AAW9QYU3_9CHRO</name>
<dbReference type="EMBL" id="JBAFSM010000063">
    <property type="protein sequence ID" value="MEG3439872.1"/>
    <property type="molecule type" value="Genomic_DNA"/>
</dbReference>
<protein>
    <submittedName>
        <fullName evidence="2">Uncharacterized protein</fullName>
    </submittedName>
</protein>
<keyword evidence="3" id="KW-1185">Reference proteome</keyword>
<gene>
    <name evidence="2" type="ORF">V0288_22285</name>
</gene>
<reference evidence="2 3" key="1">
    <citation type="submission" date="2024-01" db="EMBL/GenBank/DDBJ databases">
        <title>Genomic insights into the taxonomy and metabolism of the cyanobacterium Pannus brasiliensis CCIBt3594.</title>
        <authorList>
            <person name="Machado M."/>
            <person name="Botero N.B."/>
            <person name="Andreote A.P.D."/>
            <person name="Feitosa A.M.T."/>
            <person name="Popin R."/>
            <person name="Sivonen K."/>
            <person name="Fiore M.F."/>
        </authorList>
    </citation>
    <scope>NUCLEOTIDE SEQUENCE [LARGE SCALE GENOMIC DNA]</scope>
    <source>
        <strain evidence="2 3">CCIBt3594</strain>
    </source>
</reference>
<dbReference type="AlphaFoldDB" id="A0AAW9QYU3"/>
<evidence type="ECO:0000256" key="1">
    <source>
        <dbReference type="SAM" id="MobiDB-lite"/>
    </source>
</evidence>
<sequence length="45" mass="5168">MISRGPIGFGSRQQGIEKAESGVRSQESEGERRIKDIRRIRSVYF</sequence>
<organism evidence="2 3">
    <name type="scientific">Pannus brasiliensis CCIBt3594</name>
    <dbReference type="NCBI Taxonomy" id="1427578"/>
    <lineage>
        <taxon>Bacteria</taxon>
        <taxon>Bacillati</taxon>
        <taxon>Cyanobacteriota</taxon>
        <taxon>Cyanophyceae</taxon>
        <taxon>Oscillatoriophycideae</taxon>
        <taxon>Chroococcales</taxon>
        <taxon>Microcystaceae</taxon>
        <taxon>Pannus</taxon>
    </lineage>
</organism>
<feature type="region of interest" description="Disordered" evidence="1">
    <location>
        <begin position="1"/>
        <end position="32"/>
    </location>
</feature>
<proteinExistence type="predicted"/>